<dbReference type="RefSeq" id="WP_329780378.1">
    <property type="nucleotide sequence ID" value="NZ_JAYJJR010000016.1"/>
</dbReference>
<keyword evidence="2" id="KW-1185">Reference proteome</keyword>
<dbReference type="EMBL" id="JAYJJR010000016">
    <property type="protein sequence ID" value="MEB3023379.1"/>
    <property type="molecule type" value="Genomic_DNA"/>
</dbReference>
<name>A0ABU5XMF1_9MYCO</name>
<comment type="caution">
    <text evidence="1">The sequence shown here is derived from an EMBL/GenBank/DDBJ whole genome shotgun (WGS) entry which is preliminary data.</text>
</comment>
<gene>
    <name evidence="1" type="ORF">K6T79_20250</name>
</gene>
<evidence type="ECO:0000313" key="2">
    <source>
        <dbReference type="Proteomes" id="UP001299596"/>
    </source>
</evidence>
<reference evidence="1 2" key="1">
    <citation type="submission" date="2023-12" db="EMBL/GenBank/DDBJ databases">
        <title>Description of new species of Mycobacterium terrae complex isolated from sewage at the Sao Paulo Zoological Park Foundation in Brazil.</title>
        <authorList>
            <person name="Romagnoli C.L."/>
            <person name="Conceicao E.C."/>
            <person name="Machado E."/>
            <person name="Barreto L.B.P.F."/>
            <person name="Sharma A."/>
            <person name="Silva N.M."/>
            <person name="Marques L.E."/>
            <person name="Juliana M.A."/>
            <person name="Lourenco M.C.S."/>
            <person name="Digiampietri L.A."/>
            <person name="Suffys P.N."/>
            <person name="Viana-Niero C."/>
        </authorList>
    </citation>
    <scope>NUCLEOTIDE SEQUENCE [LARGE SCALE GENOMIC DNA]</scope>
    <source>
        <strain evidence="1 2">MYC098</strain>
    </source>
</reference>
<evidence type="ECO:0000313" key="1">
    <source>
        <dbReference type="EMBL" id="MEB3023379.1"/>
    </source>
</evidence>
<sequence>MGGSKMGAAQRTAPVAERLIAVKNVSRRGKGDRPMSLSRGEPNECALTPELVRSSSGARFVDRSVGGLEFFGYIEEVDEDGYANLHYDNGTWRNQASFAGIFIIPE</sequence>
<proteinExistence type="predicted"/>
<dbReference type="Proteomes" id="UP001299596">
    <property type="component" value="Unassembled WGS sequence"/>
</dbReference>
<organism evidence="1 2">
    <name type="scientific">[Mycobacterium] crassicus</name>
    <dbReference type="NCBI Taxonomy" id="2872309"/>
    <lineage>
        <taxon>Bacteria</taxon>
        <taxon>Bacillati</taxon>
        <taxon>Actinomycetota</taxon>
        <taxon>Actinomycetes</taxon>
        <taxon>Mycobacteriales</taxon>
        <taxon>Mycobacteriaceae</taxon>
        <taxon>Mycolicibacter</taxon>
    </lineage>
</organism>
<protein>
    <submittedName>
        <fullName evidence="1">Uncharacterized protein</fullName>
    </submittedName>
</protein>
<accession>A0ABU5XMF1</accession>